<sequence length="111" mass="11451">MSATGLSPDAAAALAANLKLFQAELELFSAGVVFAAAVGRLQEARAAAALQASSGSAATAAGIAAREAQIQRVADAFRMPLARTDDMRAMLDDLAAARSPLPEQRTSPWPR</sequence>
<reference evidence="1 2" key="1">
    <citation type="submission" date="2017-08" db="EMBL/GenBank/DDBJ databases">
        <title>Infants hospitalized years apart are colonized by the same room-sourced microbial strains.</title>
        <authorList>
            <person name="Brooks B."/>
            <person name="Olm M.R."/>
            <person name="Firek B.A."/>
            <person name="Baker R."/>
            <person name="Thomas B.C."/>
            <person name="Morowitz M.J."/>
            <person name="Banfield J.F."/>
        </authorList>
    </citation>
    <scope>NUCLEOTIDE SEQUENCE [LARGE SCALE GENOMIC DNA]</scope>
    <source>
        <strain evidence="1">S2_005_003_R2_43</strain>
    </source>
</reference>
<evidence type="ECO:0000313" key="2">
    <source>
        <dbReference type="Proteomes" id="UP000249577"/>
    </source>
</evidence>
<evidence type="ECO:0000313" key="1">
    <source>
        <dbReference type="EMBL" id="PZQ18936.1"/>
    </source>
</evidence>
<gene>
    <name evidence="1" type="ORF">DI565_00585</name>
</gene>
<name>A0A2W5KPE3_ANCNO</name>
<dbReference type="AlphaFoldDB" id="A0A2W5KPE3"/>
<dbReference type="Proteomes" id="UP000249577">
    <property type="component" value="Unassembled WGS sequence"/>
</dbReference>
<protein>
    <submittedName>
        <fullName evidence="1">Uncharacterized protein</fullName>
    </submittedName>
</protein>
<dbReference type="EMBL" id="QFPN01000001">
    <property type="protein sequence ID" value="PZQ18936.1"/>
    <property type="molecule type" value="Genomic_DNA"/>
</dbReference>
<comment type="caution">
    <text evidence="1">The sequence shown here is derived from an EMBL/GenBank/DDBJ whole genome shotgun (WGS) entry which is preliminary data.</text>
</comment>
<organism evidence="1 2">
    <name type="scientific">Ancylobacter novellus</name>
    <name type="common">Thiobacillus novellus</name>
    <dbReference type="NCBI Taxonomy" id="921"/>
    <lineage>
        <taxon>Bacteria</taxon>
        <taxon>Pseudomonadati</taxon>
        <taxon>Pseudomonadota</taxon>
        <taxon>Alphaproteobacteria</taxon>
        <taxon>Hyphomicrobiales</taxon>
        <taxon>Xanthobacteraceae</taxon>
        <taxon>Ancylobacter</taxon>
    </lineage>
</organism>
<accession>A0A2W5KPE3</accession>
<proteinExistence type="predicted"/>